<keyword evidence="3" id="KW-1185">Reference proteome</keyword>
<feature type="compositionally biased region" description="Low complexity" evidence="1">
    <location>
        <begin position="540"/>
        <end position="569"/>
    </location>
</feature>
<dbReference type="AlphaFoldDB" id="A0A084G946"/>
<feature type="compositionally biased region" description="Polar residues" evidence="1">
    <location>
        <begin position="371"/>
        <end position="380"/>
    </location>
</feature>
<sequence length="685" mass="73290">MAPNKDEIEEQELDLSSLSPVLPAVVLWKTYSSAASENEPNANLTDSQAKTKKGKNPVRTKVASNASKKISTAPRASGNTDAAVVAAAEAAEAAGNVPNVPNVAAQTVDISGDVENGPVWYPDFEQFQQEPQTEGYKFLSKRASTLSGCNLGPNPQAWEEGCFTKESFIQFGPPQPTLRTRLDVHDEKEQRWSLEHAIQTEIGAEAVREKFGDGGLPEDVRFQMLLDAPPPALPPAIAARMHASGGTHHPLTPAITVPGSSQHFSPQPMIPAAQGAVMPAGYDPRNMTSAIGQGATTTGGQYASAHFDIPNLNPGMPITSMPSGPIAQTPTQQHPLGKVANQGQASILPRTRRSTAQDNQAPKKSRKQRKNATASSSRQGTAPPIPRAIAPRPATAVTIHQDNPDIGPLTFQHAASGAQGAAVRVADRAPARPPTLDNMFVPTDLPGRFRAPPGSESVIRFDPAMTLDPEGPLFFDEGNPAAGTQPYSSFFEDEYAAIMREQALTEATMSRPWEMFPAQELPEWDPFLMVMDIEGPSEVAGAAPSGQASAQDQGVLGTSGQVTTTESTTPAPALPVPKLRKKPQAQGVDSAEVMINMRANLQGNQAPFSAEQLDPMPSSMATEEDRLQPVQPKLDPTEENAHQIPEKTIKGKNMAWGGCTAVTEHMDFSNDPDLKDLSIFYEDWD</sequence>
<proteinExistence type="predicted"/>
<reference evidence="2 3" key="1">
    <citation type="journal article" date="2014" name="Genome Announc.">
        <title>Draft genome sequence of the pathogenic fungus Scedosporium apiospermum.</title>
        <authorList>
            <person name="Vandeputte P."/>
            <person name="Ghamrawi S."/>
            <person name="Rechenmann M."/>
            <person name="Iltis A."/>
            <person name="Giraud S."/>
            <person name="Fleury M."/>
            <person name="Thornton C."/>
            <person name="Delhaes L."/>
            <person name="Meyer W."/>
            <person name="Papon N."/>
            <person name="Bouchara J.P."/>
        </authorList>
    </citation>
    <scope>NUCLEOTIDE SEQUENCE [LARGE SCALE GENOMIC DNA]</scope>
    <source>
        <strain evidence="2 3">IHEM 14462</strain>
    </source>
</reference>
<feature type="compositionally biased region" description="Polar residues" evidence="1">
    <location>
        <begin position="320"/>
        <end position="334"/>
    </location>
</feature>
<dbReference type="GeneID" id="27723097"/>
<feature type="region of interest" description="Disordered" evidence="1">
    <location>
        <begin position="538"/>
        <end position="582"/>
    </location>
</feature>
<feature type="compositionally biased region" description="Polar residues" evidence="1">
    <location>
        <begin position="33"/>
        <end position="48"/>
    </location>
</feature>
<evidence type="ECO:0000256" key="1">
    <source>
        <dbReference type="SAM" id="MobiDB-lite"/>
    </source>
</evidence>
<name>A0A084G946_PSEDA</name>
<comment type="caution">
    <text evidence="2">The sequence shown here is derived from an EMBL/GenBank/DDBJ whole genome shotgun (WGS) entry which is preliminary data.</text>
</comment>
<dbReference type="Proteomes" id="UP000028545">
    <property type="component" value="Unassembled WGS sequence"/>
</dbReference>
<feature type="region of interest" description="Disordered" evidence="1">
    <location>
        <begin position="430"/>
        <end position="449"/>
    </location>
</feature>
<accession>A0A084G946</accession>
<feature type="region of interest" description="Disordered" evidence="1">
    <location>
        <begin position="313"/>
        <end position="388"/>
    </location>
</feature>
<dbReference type="HOGENOM" id="CLU_401781_0_0_1"/>
<dbReference type="KEGG" id="sapo:SAPIO_CDS4025"/>
<protein>
    <submittedName>
        <fullName evidence="2">Uncharacterized protein</fullName>
    </submittedName>
</protein>
<dbReference type="VEuPathDB" id="FungiDB:SAPIO_CDS4025"/>
<organism evidence="2 3">
    <name type="scientific">Pseudallescheria apiosperma</name>
    <name type="common">Scedosporium apiospermum</name>
    <dbReference type="NCBI Taxonomy" id="563466"/>
    <lineage>
        <taxon>Eukaryota</taxon>
        <taxon>Fungi</taxon>
        <taxon>Dikarya</taxon>
        <taxon>Ascomycota</taxon>
        <taxon>Pezizomycotina</taxon>
        <taxon>Sordariomycetes</taxon>
        <taxon>Hypocreomycetidae</taxon>
        <taxon>Microascales</taxon>
        <taxon>Microascaceae</taxon>
        <taxon>Scedosporium</taxon>
    </lineage>
</organism>
<dbReference type="RefSeq" id="XP_016643657.1">
    <property type="nucleotide sequence ID" value="XM_016786681.1"/>
</dbReference>
<evidence type="ECO:0000313" key="2">
    <source>
        <dbReference type="EMBL" id="KEZ43858.1"/>
    </source>
</evidence>
<dbReference type="EMBL" id="JOWA01000090">
    <property type="protein sequence ID" value="KEZ43858.1"/>
    <property type="molecule type" value="Genomic_DNA"/>
</dbReference>
<evidence type="ECO:0000313" key="3">
    <source>
        <dbReference type="Proteomes" id="UP000028545"/>
    </source>
</evidence>
<feature type="region of interest" description="Disordered" evidence="1">
    <location>
        <begin position="33"/>
        <end position="79"/>
    </location>
</feature>
<gene>
    <name evidence="2" type="ORF">SAPIO_CDS4025</name>
</gene>